<feature type="signal peptide" evidence="2">
    <location>
        <begin position="1"/>
        <end position="30"/>
    </location>
</feature>
<name>A0A918SW63_9ACTN</name>
<comment type="caution">
    <text evidence="4">The sequence shown here is derived from an EMBL/GenBank/DDBJ whole genome shotgun (WGS) entry which is preliminary data.</text>
</comment>
<feature type="region of interest" description="Disordered" evidence="1">
    <location>
        <begin position="221"/>
        <end position="247"/>
    </location>
</feature>
<feature type="domain" description="DUF4232" evidence="3">
    <location>
        <begin position="110"/>
        <end position="238"/>
    </location>
</feature>
<dbReference type="PROSITE" id="PS51257">
    <property type="entry name" value="PROKAR_LIPOPROTEIN"/>
    <property type="match status" value="1"/>
</dbReference>
<dbReference type="RefSeq" id="WP_189975547.1">
    <property type="nucleotide sequence ID" value="NZ_BMUL01000003.1"/>
</dbReference>
<keyword evidence="2" id="KW-0732">Signal</keyword>
<evidence type="ECO:0000256" key="2">
    <source>
        <dbReference type="SAM" id="SignalP"/>
    </source>
</evidence>
<reference evidence="4" key="2">
    <citation type="submission" date="2020-09" db="EMBL/GenBank/DDBJ databases">
        <authorList>
            <person name="Sun Q."/>
            <person name="Ohkuma M."/>
        </authorList>
    </citation>
    <scope>NUCLEOTIDE SEQUENCE</scope>
    <source>
        <strain evidence="4">JCM 4518</strain>
    </source>
</reference>
<dbReference type="AlphaFoldDB" id="A0A918SW63"/>
<feature type="compositionally biased region" description="Gly residues" evidence="1">
    <location>
        <begin position="51"/>
        <end position="95"/>
    </location>
</feature>
<organism evidence="4 5">
    <name type="scientific">Streptomyces termitum</name>
    <dbReference type="NCBI Taxonomy" id="67368"/>
    <lineage>
        <taxon>Bacteria</taxon>
        <taxon>Bacillati</taxon>
        <taxon>Actinomycetota</taxon>
        <taxon>Actinomycetes</taxon>
        <taxon>Kitasatosporales</taxon>
        <taxon>Streptomycetaceae</taxon>
        <taxon>Streptomyces</taxon>
    </lineage>
</organism>
<reference evidence="4" key="1">
    <citation type="journal article" date="2014" name="Int. J. Syst. Evol. Microbiol.">
        <title>Complete genome sequence of Corynebacterium casei LMG S-19264T (=DSM 44701T), isolated from a smear-ripened cheese.</title>
        <authorList>
            <consortium name="US DOE Joint Genome Institute (JGI-PGF)"/>
            <person name="Walter F."/>
            <person name="Albersmeier A."/>
            <person name="Kalinowski J."/>
            <person name="Ruckert C."/>
        </authorList>
    </citation>
    <scope>NUCLEOTIDE SEQUENCE</scope>
    <source>
        <strain evidence="4">JCM 4518</strain>
    </source>
</reference>
<dbReference type="EMBL" id="BMUL01000003">
    <property type="protein sequence ID" value="GHA71860.1"/>
    <property type="molecule type" value="Genomic_DNA"/>
</dbReference>
<feature type="region of interest" description="Disordered" evidence="1">
    <location>
        <begin position="38"/>
        <end position="105"/>
    </location>
</feature>
<accession>A0A918SW63</accession>
<keyword evidence="5" id="KW-1185">Reference proteome</keyword>
<dbReference type="InterPro" id="IPR025326">
    <property type="entry name" value="DUF4232"/>
</dbReference>
<feature type="chain" id="PRO_5038955013" description="DUF4232 domain-containing protein" evidence="2">
    <location>
        <begin position="31"/>
        <end position="247"/>
    </location>
</feature>
<evidence type="ECO:0000313" key="4">
    <source>
        <dbReference type="EMBL" id="GHA71860.1"/>
    </source>
</evidence>
<protein>
    <recommendedName>
        <fullName evidence="3">DUF4232 domain-containing protein</fullName>
    </recommendedName>
</protein>
<gene>
    <name evidence="4" type="ORF">GCM10010305_12570</name>
</gene>
<evidence type="ECO:0000313" key="5">
    <source>
        <dbReference type="Proteomes" id="UP000644020"/>
    </source>
</evidence>
<proteinExistence type="predicted"/>
<evidence type="ECO:0000259" key="3">
    <source>
        <dbReference type="Pfam" id="PF14016"/>
    </source>
</evidence>
<dbReference type="Proteomes" id="UP000644020">
    <property type="component" value="Unassembled WGS sequence"/>
</dbReference>
<evidence type="ECO:0000256" key="1">
    <source>
        <dbReference type="SAM" id="MobiDB-lite"/>
    </source>
</evidence>
<sequence>MRTTFHSRKRTATIGAALTAVLTLALTACNGDGTALGGGQAGSTASADKAGGTGGTGKTDQGSGSGSGGTGKTDQGSGTGGSGQGTGSGTGGSGQGTDPDDIGKGMADVCRSAVLDASAVDNTSDATIGIVTVTFKNFGSAGCRINGFPGVDVKTSLGDTFSVDRNGEDAAPQVLQEGETAAFTITYPVNNTGGTGVKLTDLVVTPPNEVRPFTLKWPAGTLPVTDGEDGGKMEVGPVRRVSDSPAG</sequence>
<dbReference type="Pfam" id="PF14016">
    <property type="entry name" value="DUF4232"/>
    <property type="match status" value="1"/>
</dbReference>